<evidence type="ECO:0000256" key="3">
    <source>
        <dbReference type="ARBA" id="ARBA00013036"/>
    </source>
</evidence>
<dbReference type="CDD" id="cd07304">
    <property type="entry name" value="Chorismate_synthase"/>
    <property type="match status" value="1"/>
</dbReference>
<evidence type="ECO:0000313" key="12">
    <source>
        <dbReference type="EMBL" id="WRP13474.1"/>
    </source>
</evidence>
<comment type="catalytic activity">
    <reaction evidence="11">
        <text>5-O-(1-carboxyvinyl)-3-phosphoshikimate = chorismate + phosphate</text>
        <dbReference type="Rhea" id="RHEA:21020"/>
        <dbReference type="ChEBI" id="CHEBI:29748"/>
        <dbReference type="ChEBI" id="CHEBI:43474"/>
        <dbReference type="ChEBI" id="CHEBI:57701"/>
        <dbReference type="EC" id="4.2.3.5"/>
    </reaction>
</comment>
<evidence type="ECO:0000256" key="2">
    <source>
        <dbReference type="ARBA" id="ARBA00008014"/>
    </source>
</evidence>
<dbReference type="PANTHER" id="PTHR21085:SF0">
    <property type="entry name" value="CHORISMATE SYNTHASE"/>
    <property type="match status" value="1"/>
</dbReference>
<evidence type="ECO:0000256" key="11">
    <source>
        <dbReference type="HAMAP-Rule" id="MF_00300"/>
    </source>
</evidence>
<dbReference type="EMBL" id="CP141614">
    <property type="protein sequence ID" value="WRP13474.1"/>
    <property type="molecule type" value="Genomic_DNA"/>
</dbReference>
<evidence type="ECO:0000256" key="9">
    <source>
        <dbReference type="ARBA" id="ARBA00023141"/>
    </source>
</evidence>
<sequence length="412" mass="43834">MLRFLTAGESHGPGLCVIVEGLPAGLPLEAEAIDHQLRRRQVGHGSGRRMQIETDRVEILSGVRHGLTLGSPVAMRIANRDFERWRRVMDPAPPVGPLPTGGDWRLRPVTRPRPGHADLAGALKYDFDDVRNVLERASARETAARVAAGAVARRLLESLGISLVGHVVAIGPVRANPLSGGAGVDWHSLASQAEASPVRCGDPLAAEAMMRAIDEARARGDTLGGVLEVVALGVMPGLGSYVHWDRRLDGRLAMALMSIPGVKGVEIGDGFWAATQPGSSVHDPIAYGDVPADQWAADARRRGFWRPSNRSGGLEGGVTTGQPVVVRAAMKPLSTLMQPLGTVDLRTREPTEAAVERSDVCAVPRAVVVAEAMVAWVLAEAVVDKFGGDTLEDLAGAVEAYRRRLARTRGPT</sequence>
<gene>
    <name evidence="11 12" type="primary">aroC</name>
    <name evidence="12" type="ORF">VLY81_08410</name>
</gene>
<dbReference type="NCBIfam" id="NF003793">
    <property type="entry name" value="PRK05382.1"/>
    <property type="match status" value="1"/>
</dbReference>
<comment type="cofactor">
    <cofactor evidence="11">
        <name>FMNH2</name>
        <dbReference type="ChEBI" id="CHEBI:57618"/>
    </cofactor>
    <text evidence="11">Reduced FMN (FMNH(2)).</text>
</comment>
<dbReference type="InterPro" id="IPR020541">
    <property type="entry name" value="Chorismate_synthase_CS"/>
</dbReference>
<dbReference type="RefSeq" id="WP_324667719.1">
    <property type="nucleotide sequence ID" value="NZ_CP141614.1"/>
</dbReference>
<dbReference type="Pfam" id="PF01264">
    <property type="entry name" value="Chorismate_synt"/>
    <property type="match status" value="1"/>
</dbReference>
<dbReference type="PIRSF" id="PIRSF001456">
    <property type="entry name" value="Chorismate_synth"/>
    <property type="match status" value="1"/>
</dbReference>
<keyword evidence="8 11" id="KW-0521">NADP</keyword>
<comment type="subunit">
    <text evidence="11">Homotetramer.</text>
</comment>
<dbReference type="PROSITE" id="PS00789">
    <property type="entry name" value="CHORISMATE_SYNTHASE_3"/>
    <property type="match status" value="1"/>
</dbReference>
<dbReference type="PROSITE" id="PS00788">
    <property type="entry name" value="CHORISMATE_SYNTHASE_2"/>
    <property type="match status" value="1"/>
</dbReference>
<evidence type="ECO:0000256" key="5">
    <source>
        <dbReference type="ARBA" id="ARBA00022630"/>
    </source>
</evidence>
<feature type="binding site" evidence="11">
    <location>
        <position position="357"/>
    </location>
    <ligand>
        <name>FMN</name>
        <dbReference type="ChEBI" id="CHEBI:58210"/>
    </ligand>
</feature>
<evidence type="ECO:0000256" key="7">
    <source>
        <dbReference type="ARBA" id="ARBA00022827"/>
    </source>
</evidence>
<feature type="binding site" evidence="11">
    <location>
        <begin position="136"/>
        <end position="138"/>
    </location>
    <ligand>
        <name>FMN</name>
        <dbReference type="ChEBI" id="CHEBI:58210"/>
    </ligand>
</feature>
<dbReference type="SUPFAM" id="SSF103263">
    <property type="entry name" value="Chorismate synthase, AroC"/>
    <property type="match status" value="1"/>
</dbReference>
<evidence type="ECO:0000313" key="13">
    <source>
        <dbReference type="Proteomes" id="UP001333102"/>
    </source>
</evidence>
<organism evidence="12 13">
    <name type="scientific">Geochorda subterranea</name>
    <dbReference type="NCBI Taxonomy" id="3109564"/>
    <lineage>
        <taxon>Bacteria</taxon>
        <taxon>Bacillati</taxon>
        <taxon>Bacillota</taxon>
        <taxon>Limnochordia</taxon>
        <taxon>Limnochordales</taxon>
        <taxon>Geochordaceae</taxon>
        <taxon>Geochorda</taxon>
    </lineage>
</organism>
<comment type="similarity">
    <text evidence="2 11">Belongs to the chorismate synthase family.</text>
</comment>
<proteinExistence type="inferred from homology"/>
<comment type="function">
    <text evidence="11">Catalyzes the anti-1,4-elimination of the C-3 phosphate and the C-6 proR hydrogen from 5-enolpyruvylshikimate-3-phosphate (EPSP) to yield chorismate, which is the branch point compound that serves as the starting substrate for the three terminal pathways of aromatic amino acid biosynthesis. This reaction introduces a second double bond into the aromatic ring system.</text>
</comment>
<dbReference type="NCBIfam" id="TIGR00033">
    <property type="entry name" value="aroC"/>
    <property type="match status" value="1"/>
</dbReference>
<evidence type="ECO:0000256" key="4">
    <source>
        <dbReference type="ARBA" id="ARBA00022605"/>
    </source>
</evidence>
<evidence type="ECO:0000256" key="1">
    <source>
        <dbReference type="ARBA" id="ARBA00005044"/>
    </source>
</evidence>
<comment type="pathway">
    <text evidence="1 11">Metabolic intermediate biosynthesis; chorismate biosynthesis; chorismate from D-erythrose 4-phosphate and phosphoenolpyruvate: step 7/7.</text>
</comment>
<dbReference type="HAMAP" id="MF_00300">
    <property type="entry name" value="Chorismate_synth"/>
    <property type="match status" value="1"/>
</dbReference>
<dbReference type="InterPro" id="IPR035904">
    <property type="entry name" value="Chorismate_synth_AroC_sf"/>
</dbReference>
<keyword evidence="7 11" id="KW-0274">FAD</keyword>
<evidence type="ECO:0000256" key="8">
    <source>
        <dbReference type="ARBA" id="ARBA00022857"/>
    </source>
</evidence>
<feature type="binding site" evidence="11">
    <location>
        <position position="316"/>
    </location>
    <ligand>
        <name>FMN</name>
        <dbReference type="ChEBI" id="CHEBI:58210"/>
    </ligand>
</feature>
<dbReference type="GO" id="GO:0004107">
    <property type="term" value="F:chorismate synthase activity"/>
    <property type="evidence" value="ECO:0007669"/>
    <property type="project" value="UniProtKB-EC"/>
</dbReference>
<keyword evidence="13" id="KW-1185">Reference proteome</keyword>
<reference evidence="13" key="1">
    <citation type="submission" date="2023-12" db="EMBL/GenBank/DDBJ databases">
        <title>Novel isolates from deep terrestrial aquifers shed light on the physiology and ecology of the class Limnochordia.</title>
        <authorList>
            <person name="Karnachuk O.V."/>
            <person name="Lukina A.P."/>
            <person name="Avakyan M.R."/>
            <person name="Kadnikov V."/>
            <person name="Begmatov S."/>
            <person name="Beletsky A.V."/>
            <person name="Mardanov A.V."/>
            <person name="Ravin N.V."/>
        </authorList>
    </citation>
    <scope>NUCLEOTIDE SEQUENCE [LARGE SCALE GENOMIC DNA]</scope>
    <source>
        <strain evidence="13">LN</strain>
    </source>
</reference>
<dbReference type="PANTHER" id="PTHR21085">
    <property type="entry name" value="CHORISMATE SYNTHASE"/>
    <property type="match status" value="1"/>
</dbReference>
<evidence type="ECO:0000256" key="6">
    <source>
        <dbReference type="ARBA" id="ARBA00022643"/>
    </source>
</evidence>
<dbReference type="Gene3D" id="3.60.150.10">
    <property type="entry name" value="Chorismate synthase AroC"/>
    <property type="match status" value="1"/>
</dbReference>
<comment type="caution">
    <text evidence="11">Lacks conserved residue(s) required for the propagation of feature annotation.</text>
</comment>
<feature type="binding site" evidence="11">
    <location>
        <begin position="331"/>
        <end position="335"/>
    </location>
    <ligand>
        <name>FMN</name>
        <dbReference type="ChEBI" id="CHEBI:58210"/>
    </ligand>
</feature>
<feature type="binding site" evidence="11">
    <location>
        <position position="40"/>
    </location>
    <ligand>
        <name>NADP(+)</name>
        <dbReference type="ChEBI" id="CHEBI:58349"/>
    </ligand>
</feature>
<evidence type="ECO:0000256" key="10">
    <source>
        <dbReference type="ARBA" id="ARBA00023239"/>
    </source>
</evidence>
<keyword evidence="5 11" id="KW-0285">Flavoprotein</keyword>
<keyword evidence="10 11" id="KW-0456">Lyase</keyword>
<protein>
    <recommendedName>
        <fullName evidence="3 11">Chorismate synthase</fullName>
        <shortName evidence="11">CS</shortName>
        <ecNumber evidence="3 11">4.2.3.5</ecNumber>
    </recommendedName>
    <alternativeName>
        <fullName evidence="11">5-enolpyruvylshikimate-3-phosphate phospholyase</fullName>
    </alternativeName>
</protein>
<keyword evidence="9 11" id="KW-0057">Aromatic amino acid biosynthesis</keyword>
<keyword evidence="6 11" id="KW-0288">FMN</keyword>
<dbReference type="Proteomes" id="UP001333102">
    <property type="component" value="Chromosome"/>
</dbReference>
<dbReference type="InterPro" id="IPR000453">
    <property type="entry name" value="Chorismate_synth"/>
</dbReference>
<keyword evidence="4 11" id="KW-0028">Amino-acid biosynthesis</keyword>
<name>A0ABZ1BL22_9FIRM</name>
<dbReference type="EC" id="4.2.3.5" evidence="3 11"/>
<accession>A0ABZ1BL22</accession>